<protein>
    <submittedName>
        <fullName evidence="3">Peptidase family M28</fullName>
    </submittedName>
</protein>
<reference evidence="3 4" key="1">
    <citation type="submission" date="2016-10" db="EMBL/GenBank/DDBJ databases">
        <authorList>
            <person name="de Groot N.N."/>
        </authorList>
    </citation>
    <scope>NUCLEOTIDE SEQUENCE [LARGE SCALE GENOMIC DNA]</scope>
    <source>
        <strain evidence="3 4">Nm146</strain>
    </source>
</reference>
<organism evidence="3 4">
    <name type="scientific">Nitrosomonas nitrosa</name>
    <dbReference type="NCBI Taxonomy" id="52442"/>
    <lineage>
        <taxon>Bacteria</taxon>
        <taxon>Pseudomonadati</taxon>
        <taxon>Pseudomonadota</taxon>
        <taxon>Betaproteobacteria</taxon>
        <taxon>Nitrosomonadales</taxon>
        <taxon>Nitrosomonadaceae</taxon>
        <taxon>Nitrosomonas</taxon>
    </lineage>
</organism>
<dbReference type="PANTHER" id="PTHR12147">
    <property type="entry name" value="METALLOPEPTIDASE M28 FAMILY MEMBER"/>
    <property type="match status" value="1"/>
</dbReference>
<dbReference type="GO" id="GO:0008235">
    <property type="term" value="F:metalloexopeptidase activity"/>
    <property type="evidence" value="ECO:0007669"/>
    <property type="project" value="InterPro"/>
</dbReference>
<dbReference type="GO" id="GO:0006508">
    <property type="term" value="P:proteolysis"/>
    <property type="evidence" value="ECO:0007669"/>
    <property type="project" value="InterPro"/>
</dbReference>
<reference evidence="2" key="2">
    <citation type="submission" date="2021-02" db="EMBL/GenBank/DDBJ databases">
        <authorList>
            <person name="Han P."/>
        </authorList>
    </citation>
    <scope>NUCLEOTIDE SEQUENCE</scope>
    <source>
        <strain evidence="2">Nitrosomonas nitrosa 18-3D</strain>
    </source>
</reference>
<dbReference type="STRING" id="52442.SAMN05421880_11362"/>
<dbReference type="PANTHER" id="PTHR12147:SF26">
    <property type="entry name" value="PEPTIDASE M28 DOMAIN-CONTAINING PROTEIN"/>
    <property type="match status" value="1"/>
</dbReference>
<dbReference type="Pfam" id="PF04389">
    <property type="entry name" value="Peptidase_M28"/>
    <property type="match status" value="1"/>
</dbReference>
<evidence type="ECO:0000259" key="1">
    <source>
        <dbReference type="Pfam" id="PF04389"/>
    </source>
</evidence>
<name>A0A1I4Q290_9PROT</name>
<proteinExistence type="predicted"/>
<dbReference type="EMBL" id="CAJNAP010000045">
    <property type="protein sequence ID" value="CAE6514192.1"/>
    <property type="molecule type" value="Genomic_DNA"/>
</dbReference>
<dbReference type="Gene3D" id="3.40.630.10">
    <property type="entry name" value="Zn peptidases"/>
    <property type="match status" value="1"/>
</dbReference>
<dbReference type="RefSeq" id="WP_090668647.1">
    <property type="nucleotide sequence ID" value="NZ_CAJNAP010000045.1"/>
</dbReference>
<feature type="domain" description="Peptidase M28" evidence="1">
    <location>
        <begin position="66"/>
        <end position="281"/>
    </location>
</feature>
<dbReference type="Proteomes" id="UP000601736">
    <property type="component" value="Unassembled WGS sequence"/>
</dbReference>
<keyword evidence="4" id="KW-1185">Reference proteome</keyword>
<evidence type="ECO:0000313" key="4">
    <source>
        <dbReference type="Proteomes" id="UP000199561"/>
    </source>
</evidence>
<dbReference type="AlphaFoldDB" id="A0A1I4Q290"/>
<gene>
    <name evidence="2" type="ORF">NMYAN_50051</name>
    <name evidence="3" type="ORF">SAMN05421880_11362</name>
</gene>
<dbReference type="InterPro" id="IPR045175">
    <property type="entry name" value="M28_fam"/>
</dbReference>
<dbReference type="Proteomes" id="UP000199561">
    <property type="component" value="Unassembled WGS sequence"/>
</dbReference>
<evidence type="ECO:0000313" key="3">
    <source>
        <dbReference type="EMBL" id="SFM33755.1"/>
    </source>
</evidence>
<dbReference type="EMBL" id="FOUF01000013">
    <property type="protein sequence ID" value="SFM33755.1"/>
    <property type="molecule type" value="Genomic_DNA"/>
</dbReference>
<evidence type="ECO:0000313" key="2">
    <source>
        <dbReference type="EMBL" id="CAE6514192.1"/>
    </source>
</evidence>
<accession>A0A1I4Q290</accession>
<dbReference type="OrthoDB" id="9789219at2"/>
<dbReference type="InterPro" id="IPR007484">
    <property type="entry name" value="Peptidase_M28"/>
</dbReference>
<dbReference type="SUPFAM" id="SSF53187">
    <property type="entry name" value="Zn-dependent exopeptidases"/>
    <property type="match status" value="1"/>
</dbReference>
<sequence>MNPLLEQRLQSHVNKLALDIGERNVYRPTALHVAADYIRTTWQQLGYEVHTQGYYAKGVWSENLEIEITGSTSPGEIILAGAHYDSVTGSPGADDNASGIAALLEIARLLSGSQPARTLRLVAFVNEEPPFFYFGAMGSKIYAQAARARNDDIRMMLSLEMLGYYSDQPGSQAYPPCLHWFYPDHGNFIGFVSNLKSRQALKKFARAFAARSDFPFETLTSPAFVPGVAWSDQISFWHAGYQAIMVTDTAFYRNPHYHRASDTPEKLSYTPMARVVDGLANALATLVKAQ</sequence>